<evidence type="ECO:0000256" key="2">
    <source>
        <dbReference type="ARBA" id="ARBA00022989"/>
    </source>
</evidence>
<organism evidence="5 6">
    <name type="scientific">Rotaria socialis</name>
    <dbReference type="NCBI Taxonomy" id="392032"/>
    <lineage>
        <taxon>Eukaryota</taxon>
        <taxon>Metazoa</taxon>
        <taxon>Spiralia</taxon>
        <taxon>Gnathifera</taxon>
        <taxon>Rotifera</taxon>
        <taxon>Eurotatoria</taxon>
        <taxon>Bdelloidea</taxon>
        <taxon>Philodinida</taxon>
        <taxon>Philodinidae</taxon>
        <taxon>Rotaria</taxon>
    </lineage>
</organism>
<evidence type="ECO:0000313" key="5">
    <source>
        <dbReference type="EMBL" id="CAF3088605.1"/>
    </source>
</evidence>
<feature type="transmembrane region" description="Helical" evidence="4">
    <location>
        <begin position="318"/>
        <end position="341"/>
    </location>
</feature>
<dbReference type="SUPFAM" id="SSF90123">
    <property type="entry name" value="ABC transporter transmembrane region"/>
    <property type="match status" value="1"/>
</dbReference>
<dbReference type="Proteomes" id="UP000663825">
    <property type="component" value="Unassembled WGS sequence"/>
</dbReference>
<dbReference type="GO" id="GO:0016020">
    <property type="term" value="C:membrane"/>
    <property type="evidence" value="ECO:0007669"/>
    <property type="project" value="InterPro"/>
</dbReference>
<dbReference type="EMBL" id="CAJNXB010000718">
    <property type="protein sequence ID" value="CAF3088605.1"/>
    <property type="molecule type" value="Genomic_DNA"/>
</dbReference>
<feature type="non-terminal residue" evidence="5">
    <location>
        <position position="1"/>
    </location>
</feature>
<feature type="transmembrane region" description="Helical" evidence="4">
    <location>
        <begin position="218"/>
        <end position="241"/>
    </location>
</feature>
<keyword evidence="3 4" id="KW-0472">Membrane</keyword>
<dbReference type="GO" id="GO:0005524">
    <property type="term" value="F:ATP binding"/>
    <property type="evidence" value="ECO:0007669"/>
    <property type="project" value="InterPro"/>
</dbReference>
<evidence type="ECO:0000256" key="4">
    <source>
        <dbReference type="SAM" id="Phobius"/>
    </source>
</evidence>
<reference evidence="5" key="1">
    <citation type="submission" date="2021-02" db="EMBL/GenBank/DDBJ databases">
        <authorList>
            <person name="Nowell W R."/>
        </authorList>
    </citation>
    <scope>NUCLEOTIDE SEQUENCE</scope>
</reference>
<protein>
    <recommendedName>
        <fullName evidence="7">Transposase</fullName>
    </recommendedName>
</protein>
<keyword evidence="1 4" id="KW-0812">Transmembrane</keyword>
<comment type="caution">
    <text evidence="5">The sequence shown here is derived from an EMBL/GenBank/DDBJ whole genome shotgun (WGS) entry which is preliminary data.</text>
</comment>
<keyword evidence="2 4" id="KW-1133">Transmembrane helix</keyword>
<accession>A0A817N393</accession>
<dbReference type="PANTHER" id="PTHR47163">
    <property type="entry name" value="DDE_TNP_IS1595 DOMAIN-CONTAINING PROTEIN"/>
    <property type="match status" value="1"/>
</dbReference>
<evidence type="ECO:0008006" key="7">
    <source>
        <dbReference type="Google" id="ProtNLM"/>
    </source>
</evidence>
<dbReference type="InterPro" id="IPR053164">
    <property type="entry name" value="IS1016-like_transposase"/>
</dbReference>
<proteinExistence type="predicted"/>
<gene>
    <name evidence="5" type="ORF">TIS948_LOCUS6198</name>
</gene>
<evidence type="ECO:0000313" key="6">
    <source>
        <dbReference type="Proteomes" id="UP000663825"/>
    </source>
</evidence>
<dbReference type="PANTHER" id="PTHR47163:SF2">
    <property type="entry name" value="SI:DKEY-17M8.2"/>
    <property type="match status" value="1"/>
</dbReference>
<evidence type="ECO:0000256" key="1">
    <source>
        <dbReference type="ARBA" id="ARBA00022692"/>
    </source>
</evidence>
<name>A0A817N393_9BILA</name>
<dbReference type="OrthoDB" id="424490at2759"/>
<dbReference type="InterPro" id="IPR036640">
    <property type="entry name" value="ABC1_TM_sf"/>
</dbReference>
<sequence length="397" mass="46110">MAYSPLIPLDDLHHREWHNLTSTTEECVQLCQQIGLLHIYPTTPCPKNHDNWYLGACATAADKFKWRCRTCKSSRSLRDGTFFSQSRLQIQQILDLMMYWSQGVDSHKFIRRHCQILSDTSIVDWKNFMRDLCVEYFIQNSAVIGGPVHVVEIDESAWVKRKYNRGRQVDIQWVFGGIDRDTRECFLVLVAQRDTPQLCCHLFMNTYYLFRCADQLDIIMIAIALCLAILNGAAYTARFIVFGELISSFAEEKFIGRCPPEQNVSITFNITTECQRTIEINATNHNLSQTSCLYENSSVVPTQPIFTPGFLDGANQNLYWLLLISAVELFCIGFRYFLLAWSAGRQTARIRIRLLQSLMRRVCQRIIFIYDDETRKEKKLSSSWCSRHQYELSSPRP</sequence>
<evidence type="ECO:0000256" key="3">
    <source>
        <dbReference type="ARBA" id="ARBA00023136"/>
    </source>
</evidence>
<dbReference type="AlphaFoldDB" id="A0A817N393"/>
<dbReference type="Gene3D" id="1.20.1560.10">
    <property type="entry name" value="ABC transporter type 1, transmembrane domain"/>
    <property type="match status" value="1"/>
</dbReference>